<sequence>QRATKEEYNASKQLLDKTIAQVVTSAVNGVSLSYNDNGTISDLVLNDQGVSLNSSLININQGDVVIENGVTTIKNLSSEKIKVAFNNISTSLSMTGNGLETWENGQMTSLLNGGGHH</sequence>
<name>A0A317Z523_STAPS</name>
<feature type="non-terminal residue" evidence="1">
    <location>
        <position position="1"/>
    </location>
</feature>
<feature type="non-terminal residue" evidence="1">
    <location>
        <position position="117"/>
    </location>
</feature>
<dbReference type="AlphaFoldDB" id="A0A317Z523"/>
<comment type="caution">
    <text evidence="1">The sequence shown here is derived from an EMBL/GenBank/DDBJ whole genome shotgun (WGS) entry which is preliminary data.</text>
</comment>
<gene>
    <name evidence="1" type="ORF">DD924_16020</name>
</gene>
<proteinExistence type="predicted"/>
<dbReference type="Proteomes" id="UP000246351">
    <property type="component" value="Unassembled WGS sequence"/>
</dbReference>
<organism evidence="1 2">
    <name type="scientific">Staphylococcus pseudintermedius</name>
    <dbReference type="NCBI Taxonomy" id="283734"/>
    <lineage>
        <taxon>Bacteria</taxon>
        <taxon>Bacillati</taxon>
        <taxon>Bacillota</taxon>
        <taxon>Bacilli</taxon>
        <taxon>Bacillales</taxon>
        <taxon>Staphylococcaceae</taxon>
        <taxon>Staphylococcus</taxon>
        <taxon>Staphylococcus intermedius group</taxon>
    </lineage>
</organism>
<accession>A0A317Z523</accession>
<reference evidence="1 2" key="1">
    <citation type="journal article" date="2018" name="Vet. Microbiol.">
        <title>Clonal diversity and geographic distribution of methicillin-resistant Staphylococcus pseudintermedius from Australian animals: Discovery of novel sequence types.</title>
        <authorList>
            <person name="Worthing K.A."/>
            <person name="Abraham S."/>
            <person name="Coombs G.W."/>
            <person name="Pang S."/>
            <person name="Saputra S."/>
            <person name="Jordan D."/>
            <person name="Trott D.J."/>
            <person name="Norris J.M."/>
        </authorList>
    </citation>
    <scope>NUCLEOTIDE SEQUENCE [LARGE SCALE GENOMIC DNA]</scope>
    <source>
        <strain evidence="1 2">ST71 3</strain>
    </source>
</reference>
<evidence type="ECO:0000313" key="1">
    <source>
        <dbReference type="EMBL" id="PWZ95125.1"/>
    </source>
</evidence>
<protein>
    <submittedName>
        <fullName evidence="1">Uncharacterized protein</fullName>
    </submittedName>
</protein>
<evidence type="ECO:0000313" key="2">
    <source>
        <dbReference type="Proteomes" id="UP000246351"/>
    </source>
</evidence>
<dbReference type="EMBL" id="QEIV01001791">
    <property type="protein sequence ID" value="PWZ95125.1"/>
    <property type="molecule type" value="Genomic_DNA"/>
</dbReference>